<geneLocation type="chloroplast" evidence="2"/>
<keyword evidence="2" id="KW-0150">Chloroplast</keyword>
<reference evidence="2" key="1">
    <citation type="journal article" date="2018" name="Am. J. Bot.">
        <title>Organellar phylogenomics inform systematics in the green algal family Hydrodictyaceae (Chlorophyceae) and provide clues to the complex evolutionary history of plastid genomes in the green algal tree of life.</title>
        <authorList>
            <person name="McManus H.A."/>
            <person name="Fucikova K."/>
            <person name="Lewis P.O."/>
            <person name="Lewis L.A."/>
            <person name="Karol K.G."/>
        </authorList>
    </citation>
    <scope>NUCLEOTIDE SEQUENCE</scope>
</reference>
<keyword evidence="2" id="KW-0934">Plastid</keyword>
<evidence type="ECO:0000256" key="1">
    <source>
        <dbReference type="SAM" id="MobiDB-lite"/>
    </source>
</evidence>
<proteinExistence type="predicted"/>
<sequence>MLLCLFFLRFFTSLLLRFLRLLPIGASSLVALASVLRSRVFARCASAFRSANRSASARLFALRTEAEEAKEAEAPKSRSTKPKRGEDARSKKRKRNQRAFASAPPKLELKKLTQSK</sequence>
<organism evidence="2">
    <name type="scientific">Pediastrum duplex</name>
    <name type="common">Green alga</name>
    <dbReference type="NCBI Taxonomy" id="3105"/>
    <lineage>
        <taxon>Eukaryota</taxon>
        <taxon>Viridiplantae</taxon>
        <taxon>Chlorophyta</taxon>
        <taxon>core chlorophytes</taxon>
        <taxon>Chlorophyceae</taxon>
        <taxon>CS clade</taxon>
        <taxon>Sphaeropleales</taxon>
        <taxon>Hydrodictyaceae</taxon>
        <taxon>Pediastrum</taxon>
    </lineage>
</organism>
<accession>A0A2U8GJ86</accession>
<feature type="compositionally biased region" description="Basic and acidic residues" evidence="1">
    <location>
        <begin position="67"/>
        <end position="76"/>
    </location>
</feature>
<feature type="region of interest" description="Disordered" evidence="1">
    <location>
        <begin position="67"/>
        <end position="116"/>
    </location>
</feature>
<dbReference type="AlphaFoldDB" id="A0A2U8GJ86"/>
<name>A0A2U8GJ86_PEDDU</name>
<feature type="compositionally biased region" description="Basic and acidic residues" evidence="1">
    <location>
        <begin position="107"/>
        <end position="116"/>
    </location>
</feature>
<evidence type="ECO:0000313" key="2">
    <source>
        <dbReference type="EMBL" id="AWI68360.1"/>
    </source>
</evidence>
<dbReference type="EMBL" id="MF276979">
    <property type="protein sequence ID" value="AWI68360.1"/>
    <property type="molecule type" value="Genomic_DNA"/>
</dbReference>
<protein>
    <submittedName>
        <fullName evidence="2">Uncharacterized protein</fullName>
    </submittedName>
</protein>